<dbReference type="EMBL" id="JBHUHQ010000002">
    <property type="protein sequence ID" value="MFD2043082.1"/>
    <property type="molecule type" value="Genomic_DNA"/>
</dbReference>
<feature type="compositionally biased region" description="Basic and acidic residues" evidence="1">
    <location>
        <begin position="10"/>
        <end position="21"/>
    </location>
</feature>
<keyword evidence="3" id="KW-1185">Reference proteome</keyword>
<reference evidence="3" key="1">
    <citation type="journal article" date="2019" name="Int. J. Syst. Evol. Microbiol.">
        <title>The Global Catalogue of Microorganisms (GCM) 10K type strain sequencing project: providing services to taxonomists for standard genome sequencing and annotation.</title>
        <authorList>
            <consortium name="The Broad Institute Genomics Platform"/>
            <consortium name="The Broad Institute Genome Sequencing Center for Infectious Disease"/>
            <person name="Wu L."/>
            <person name="Ma J."/>
        </authorList>
    </citation>
    <scope>NUCLEOTIDE SEQUENCE [LARGE SCALE GENOMIC DNA]</scope>
    <source>
        <strain evidence="3">R28</strain>
    </source>
</reference>
<accession>A0ABW4VTM9</accession>
<proteinExistence type="predicted"/>
<dbReference type="RefSeq" id="WP_377554893.1">
    <property type="nucleotide sequence ID" value="NZ_JBHUHQ010000002.1"/>
</dbReference>
<name>A0ABW4VTM9_9BACI</name>
<dbReference type="Proteomes" id="UP001597383">
    <property type="component" value="Unassembled WGS sequence"/>
</dbReference>
<organism evidence="2 3">
    <name type="scientific">Ornithinibacillus salinisoli</name>
    <dbReference type="NCBI Taxonomy" id="1848459"/>
    <lineage>
        <taxon>Bacteria</taxon>
        <taxon>Bacillati</taxon>
        <taxon>Bacillota</taxon>
        <taxon>Bacilli</taxon>
        <taxon>Bacillales</taxon>
        <taxon>Bacillaceae</taxon>
        <taxon>Ornithinibacillus</taxon>
    </lineage>
</organism>
<gene>
    <name evidence="2" type="ORF">ACFSJF_01995</name>
</gene>
<sequence length="46" mass="5598">MPKVATKLPNPKEHVKEQRKQRLDEIKRYEREIKRILGKSIKKKVE</sequence>
<protein>
    <recommendedName>
        <fullName evidence="4">FbpB family small basic protein</fullName>
    </recommendedName>
</protein>
<evidence type="ECO:0000313" key="3">
    <source>
        <dbReference type="Proteomes" id="UP001597383"/>
    </source>
</evidence>
<evidence type="ECO:0008006" key="4">
    <source>
        <dbReference type="Google" id="ProtNLM"/>
    </source>
</evidence>
<feature type="region of interest" description="Disordered" evidence="1">
    <location>
        <begin position="1"/>
        <end position="21"/>
    </location>
</feature>
<evidence type="ECO:0000256" key="1">
    <source>
        <dbReference type="SAM" id="MobiDB-lite"/>
    </source>
</evidence>
<evidence type="ECO:0000313" key="2">
    <source>
        <dbReference type="EMBL" id="MFD2043082.1"/>
    </source>
</evidence>
<comment type="caution">
    <text evidence="2">The sequence shown here is derived from an EMBL/GenBank/DDBJ whole genome shotgun (WGS) entry which is preliminary data.</text>
</comment>